<keyword evidence="2" id="KW-1185">Reference proteome</keyword>
<organism evidence="1 2">
    <name type="scientific">Azospirillum oleiclasticum</name>
    <dbReference type="NCBI Taxonomy" id="2735135"/>
    <lineage>
        <taxon>Bacteria</taxon>
        <taxon>Pseudomonadati</taxon>
        <taxon>Pseudomonadota</taxon>
        <taxon>Alphaproteobacteria</taxon>
        <taxon>Rhodospirillales</taxon>
        <taxon>Azospirillaceae</taxon>
        <taxon>Azospirillum</taxon>
    </lineage>
</organism>
<dbReference type="EMBL" id="JABFDB010000011">
    <property type="protein sequence ID" value="NYZ21347.1"/>
    <property type="molecule type" value="Genomic_DNA"/>
</dbReference>
<sequence length="126" mass="13160">MWVHMVCASGTAGTVAGADRRLLHHGLGVDPATEHPVTVRHALEAAGLDPFKSARRLMTLPPPVARDDLAAVLRGFSIGDHRCPDPEGHAHAALTDAGTDIVPHPFGDPRFGLTGAALLALVLMAL</sequence>
<comment type="caution">
    <text evidence="1">The sequence shown here is derived from an EMBL/GenBank/DDBJ whole genome shotgun (WGS) entry which is preliminary data.</text>
</comment>
<name>A0ABX2TAH1_9PROT</name>
<dbReference type="Proteomes" id="UP000584642">
    <property type="component" value="Unassembled WGS sequence"/>
</dbReference>
<evidence type="ECO:0000313" key="1">
    <source>
        <dbReference type="EMBL" id="NYZ21347.1"/>
    </source>
</evidence>
<evidence type="ECO:0000313" key="2">
    <source>
        <dbReference type="Proteomes" id="UP000584642"/>
    </source>
</evidence>
<accession>A0ABX2TAH1</accession>
<dbReference type="RefSeq" id="WP_180283110.1">
    <property type="nucleotide sequence ID" value="NZ_JABFDB010000011.1"/>
</dbReference>
<reference evidence="1 2" key="1">
    <citation type="submission" date="2020-05" db="EMBL/GenBank/DDBJ databases">
        <title>Azospirillum oleiclasticum sp. nov, a nitrogen-fixing and heavy crude oil-emulsifying bacterium isolated from the crude oil of Yumen Oilfield.</title>
        <authorList>
            <person name="Wu D."/>
            <person name="Cai M."/>
            <person name="Zhang X."/>
        </authorList>
    </citation>
    <scope>NUCLEOTIDE SEQUENCE [LARGE SCALE GENOMIC DNA]</scope>
    <source>
        <strain evidence="1 2">ROY-1-1-2</strain>
    </source>
</reference>
<proteinExistence type="predicted"/>
<protein>
    <submittedName>
        <fullName evidence="1">Uncharacterized protein</fullName>
    </submittedName>
</protein>
<gene>
    <name evidence="1" type="ORF">HND93_16650</name>
</gene>